<accession>A0A2H3CHD3</accession>
<evidence type="ECO:0000256" key="1">
    <source>
        <dbReference type="ARBA" id="ARBA00022801"/>
    </source>
</evidence>
<protein>
    <recommendedName>
        <fullName evidence="3">Serine hydrolase domain-containing protein</fullName>
    </recommendedName>
</protein>
<dbReference type="STRING" id="1076256.A0A2H3CHD3"/>
<dbReference type="Proteomes" id="UP000218334">
    <property type="component" value="Unassembled WGS sequence"/>
</dbReference>
<dbReference type="Pfam" id="PF03959">
    <property type="entry name" value="FSH1"/>
    <property type="match status" value="1"/>
</dbReference>
<dbReference type="GO" id="GO:0016787">
    <property type="term" value="F:hydrolase activity"/>
    <property type="evidence" value="ECO:0007669"/>
    <property type="project" value="UniProtKB-KW"/>
</dbReference>
<dbReference type="GO" id="GO:0005634">
    <property type="term" value="C:nucleus"/>
    <property type="evidence" value="ECO:0007669"/>
    <property type="project" value="TreeGrafter"/>
</dbReference>
<dbReference type="EMBL" id="KZ293418">
    <property type="protein sequence ID" value="PBK74706.1"/>
    <property type="molecule type" value="Genomic_DNA"/>
</dbReference>
<reference evidence="5" key="1">
    <citation type="journal article" date="2017" name="Nat. Ecol. Evol.">
        <title>Genome expansion and lineage-specific genetic innovations in the forest pathogenic fungi Armillaria.</title>
        <authorList>
            <person name="Sipos G."/>
            <person name="Prasanna A.N."/>
            <person name="Walter M.C."/>
            <person name="O'Connor E."/>
            <person name="Balint B."/>
            <person name="Krizsan K."/>
            <person name="Kiss B."/>
            <person name="Hess J."/>
            <person name="Varga T."/>
            <person name="Slot J."/>
            <person name="Riley R."/>
            <person name="Boka B."/>
            <person name="Rigling D."/>
            <person name="Barry K."/>
            <person name="Lee J."/>
            <person name="Mihaltcheva S."/>
            <person name="LaButti K."/>
            <person name="Lipzen A."/>
            <person name="Waldron R."/>
            <person name="Moloney N.M."/>
            <person name="Sperisen C."/>
            <person name="Kredics L."/>
            <person name="Vagvoelgyi C."/>
            <person name="Patrignani A."/>
            <person name="Fitzpatrick D."/>
            <person name="Nagy I."/>
            <person name="Doyle S."/>
            <person name="Anderson J.B."/>
            <person name="Grigoriev I.V."/>
            <person name="Gueldener U."/>
            <person name="Muensterkoetter M."/>
            <person name="Nagy L.G."/>
        </authorList>
    </citation>
    <scope>NUCLEOTIDE SEQUENCE [LARGE SCALE GENOMIC DNA]</scope>
    <source>
        <strain evidence="5">28-4</strain>
    </source>
</reference>
<evidence type="ECO:0000313" key="5">
    <source>
        <dbReference type="Proteomes" id="UP000218334"/>
    </source>
</evidence>
<evidence type="ECO:0000313" key="4">
    <source>
        <dbReference type="EMBL" id="PBK74706.1"/>
    </source>
</evidence>
<dbReference type="SUPFAM" id="SSF53474">
    <property type="entry name" value="alpha/beta-Hydrolases"/>
    <property type="match status" value="1"/>
</dbReference>
<dbReference type="PANTHER" id="PTHR48070:SF6">
    <property type="entry name" value="ESTERASE OVCA2"/>
    <property type="match status" value="1"/>
</dbReference>
<feature type="region of interest" description="Disordered" evidence="2">
    <location>
        <begin position="296"/>
        <end position="332"/>
    </location>
</feature>
<dbReference type="GO" id="GO:0005737">
    <property type="term" value="C:cytoplasm"/>
    <property type="evidence" value="ECO:0007669"/>
    <property type="project" value="TreeGrafter"/>
</dbReference>
<dbReference type="AlphaFoldDB" id="A0A2H3CHD3"/>
<dbReference type="InterPro" id="IPR005645">
    <property type="entry name" value="FSH-like_dom"/>
</dbReference>
<feature type="domain" description="Serine hydrolase" evidence="3">
    <location>
        <begin position="5"/>
        <end position="249"/>
    </location>
</feature>
<dbReference type="InterPro" id="IPR029058">
    <property type="entry name" value="AB_hydrolase_fold"/>
</dbReference>
<evidence type="ECO:0000256" key="2">
    <source>
        <dbReference type="SAM" id="MobiDB-lite"/>
    </source>
</evidence>
<feature type="compositionally biased region" description="Low complexity" evidence="2">
    <location>
        <begin position="319"/>
        <end position="329"/>
    </location>
</feature>
<proteinExistence type="predicted"/>
<dbReference type="Gene3D" id="3.40.50.1820">
    <property type="entry name" value="alpha/beta hydrolase"/>
    <property type="match status" value="1"/>
</dbReference>
<name>A0A2H3CHD3_9AGAR</name>
<dbReference type="InterPro" id="IPR050593">
    <property type="entry name" value="LovG"/>
</dbReference>
<keyword evidence="5" id="KW-1185">Reference proteome</keyword>
<gene>
    <name evidence="4" type="ORF">ARMSODRAFT_970760</name>
</gene>
<sequence>MSSIEKRRILMLHGYGQSAYLMSRLLAATIKECANDNIEFLFLDAPWVMTPADPSGAVAAANSEIYAPVCSTPTASPEGPGVPRRWFTIHNFGGNTMPGIEASLDLLRETLQNNRFEAIFGFRSLSETSFHSQGAAMAELIAAMLERPHLYPTFCPNGVAPHPPMKYLVTIAGFLLRGPLASWGGRSKNVFHQETGAFCLRTPILHILGQVDLVVPRERANIFMGFHESKRVEQHVGGHFIPTRPKWRKFFAEFLHDPFGDTVSPTLVKECVTVTPPPSAHLPETRYRMGQTLPQGYESEEEERRSGASTPDSEPPQTPTFEPTLLPLPSAKEDARMWDVYTGLVYQG</sequence>
<evidence type="ECO:0000259" key="3">
    <source>
        <dbReference type="Pfam" id="PF03959"/>
    </source>
</evidence>
<dbReference type="PANTHER" id="PTHR48070">
    <property type="entry name" value="ESTERASE OVCA2"/>
    <property type="match status" value="1"/>
</dbReference>
<keyword evidence="1" id="KW-0378">Hydrolase</keyword>
<organism evidence="4 5">
    <name type="scientific">Armillaria solidipes</name>
    <dbReference type="NCBI Taxonomy" id="1076256"/>
    <lineage>
        <taxon>Eukaryota</taxon>
        <taxon>Fungi</taxon>
        <taxon>Dikarya</taxon>
        <taxon>Basidiomycota</taxon>
        <taxon>Agaricomycotina</taxon>
        <taxon>Agaricomycetes</taxon>
        <taxon>Agaricomycetidae</taxon>
        <taxon>Agaricales</taxon>
        <taxon>Marasmiineae</taxon>
        <taxon>Physalacriaceae</taxon>
        <taxon>Armillaria</taxon>
    </lineage>
</organism>